<reference evidence="2" key="1">
    <citation type="submission" date="2019-08" db="EMBL/GenBank/DDBJ databases">
        <authorList>
            <person name="Kucharzyk K."/>
            <person name="Murdoch R.W."/>
            <person name="Higgins S."/>
            <person name="Loffler F."/>
        </authorList>
    </citation>
    <scope>NUCLEOTIDE SEQUENCE</scope>
</reference>
<feature type="transmembrane region" description="Helical" evidence="1">
    <location>
        <begin position="7"/>
        <end position="29"/>
    </location>
</feature>
<protein>
    <recommendedName>
        <fullName evidence="3">Sortilin N-terminal domain-containing protein</fullName>
    </recommendedName>
</protein>
<evidence type="ECO:0000256" key="1">
    <source>
        <dbReference type="SAM" id="Phobius"/>
    </source>
</evidence>
<dbReference type="CDD" id="cd15482">
    <property type="entry name" value="Sialidase_non-viral"/>
    <property type="match status" value="1"/>
</dbReference>
<keyword evidence="1" id="KW-1133">Transmembrane helix</keyword>
<name>A0A645CEY8_9ZZZZ</name>
<keyword evidence="1" id="KW-0812">Transmembrane</keyword>
<accession>A0A645CEY8</accession>
<dbReference type="EMBL" id="VSSQ01026692">
    <property type="protein sequence ID" value="MPM75539.1"/>
    <property type="molecule type" value="Genomic_DNA"/>
</dbReference>
<keyword evidence="1" id="KW-0472">Membrane</keyword>
<dbReference type="Gene3D" id="2.130.10.10">
    <property type="entry name" value="YVTN repeat-like/Quinoprotein amine dehydrogenase"/>
    <property type="match status" value="1"/>
</dbReference>
<evidence type="ECO:0008006" key="3">
    <source>
        <dbReference type="Google" id="ProtNLM"/>
    </source>
</evidence>
<organism evidence="2">
    <name type="scientific">bioreactor metagenome</name>
    <dbReference type="NCBI Taxonomy" id="1076179"/>
    <lineage>
        <taxon>unclassified sequences</taxon>
        <taxon>metagenomes</taxon>
        <taxon>ecological metagenomes</taxon>
    </lineage>
</organism>
<dbReference type="InterPro" id="IPR015943">
    <property type="entry name" value="WD40/YVTN_repeat-like_dom_sf"/>
</dbReference>
<evidence type="ECO:0000313" key="2">
    <source>
        <dbReference type="EMBL" id="MPM75539.1"/>
    </source>
</evidence>
<proteinExistence type="predicted"/>
<dbReference type="InterPro" id="IPR036278">
    <property type="entry name" value="Sialidase_sf"/>
</dbReference>
<comment type="caution">
    <text evidence="2">The sequence shown here is derived from an EMBL/GenBank/DDBJ whole genome shotgun (WGS) entry which is preliminary data.</text>
</comment>
<dbReference type="AlphaFoldDB" id="A0A645CEY8"/>
<gene>
    <name evidence="2" type="ORF">SDC9_122532</name>
</gene>
<dbReference type="SUPFAM" id="SSF50939">
    <property type="entry name" value="Sialidases"/>
    <property type="match status" value="1"/>
</dbReference>
<sequence length="393" mass="45412">MKNKKRTILIIIISIIILMILFVTGYHLYKRYEMNDLVTITNDFFNEYTKKGEEKYEELNMKAIYKNNETVIVAGDKNEFVGMVYFEVNVDVNGENDYTSSYHTMRIKKDVNGKYKLVEEGNTVNIEGLKLVNYSNNKKEKENLSEIEDDMEINEAKKTLGIYYQIHPSGLGLSYNKKKSWIDVPISNEYLISNINYNENKLKENTCYISHKKTAFVSNYNSDVLITVTDDKGKTWNKVELKGAYQEGDLFIGFSSQDNGYCVITTDVAMGKQFSYVYITTDGGKTFKEIGNTNEVYPRIITGVGFLDENIGFIGFRYESDNNPTVYRTDDSGITWEKLNIKLPVDYNCDYATPLNLKFEKDTIMLPVKLRDNDKVINFISMDKGLTFKYIEK</sequence>